<evidence type="ECO:0000313" key="13">
    <source>
        <dbReference type="Proteomes" id="UP000594261"/>
    </source>
</evidence>
<dbReference type="SMART" id="SM00812">
    <property type="entry name" value="Alpha_L_fucos"/>
    <property type="match status" value="1"/>
</dbReference>
<dbReference type="Pfam" id="PF01120">
    <property type="entry name" value="Alpha_L_fucos"/>
    <property type="match status" value="1"/>
</dbReference>
<dbReference type="InterPro" id="IPR057739">
    <property type="entry name" value="Glyco_hydro_29_N"/>
</dbReference>
<keyword evidence="6" id="KW-0732">Signal</keyword>
<dbReference type="SUPFAM" id="SSF51445">
    <property type="entry name" value="(Trans)glycosidases"/>
    <property type="match status" value="1"/>
</dbReference>
<dbReference type="EnsemblPlants" id="QL01p015626:mrna">
    <property type="protein sequence ID" value="QL01p015626:mrna"/>
    <property type="gene ID" value="QL01p015626"/>
</dbReference>
<evidence type="ECO:0000256" key="4">
    <source>
        <dbReference type="ARBA" id="ARBA00022523"/>
    </source>
</evidence>
<evidence type="ECO:0000256" key="5">
    <source>
        <dbReference type="ARBA" id="ARBA00022525"/>
    </source>
</evidence>
<dbReference type="GO" id="GO:0016139">
    <property type="term" value="P:glycoside catabolic process"/>
    <property type="evidence" value="ECO:0007669"/>
    <property type="project" value="TreeGrafter"/>
</dbReference>
<dbReference type="InterPro" id="IPR017853">
    <property type="entry name" value="GH"/>
</dbReference>
<evidence type="ECO:0000256" key="2">
    <source>
        <dbReference type="ARBA" id="ARBA00007951"/>
    </source>
</evidence>
<dbReference type="FunFam" id="2.60.120.260:FF:000093">
    <property type="entry name" value="Alpha-L-fucosidase 1"/>
    <property type="match status" value="1"/>
</dbReference>
<dbReference type="EC" id="3.2.1.51" evidence="3"/>
<dbReference type="GO" id="GO:0048046">
    <property type="term" value="C:apoplast"/>
    <property type="evidence" value="ECO:0007669"/>
    <property type="project" value="UniProtKB-SubCell"/>
</dbReference>
<reference evidence="12 13" key="1">
    <citation type="journal article" date="2016" name="G3 (Bethesda)">
        <title>First Draft Assembly and Annotation of the Genome of a California Endemic Oak Quercus lobata Nee (Fagaceae).</title>
        <authorList>
            <person name="Sork V.L."/>
            <person name="Fitz-Gibbon S.T."/>
            <person name="Puiu D."/>
            <person name="Crepeau M."/>
            <person name="Gugger P.F."/>
            <person name="Sherman R."/>
            <person name="Stevens K."/>
            <person name="Langley C.H."/>
            <person name="Pellegrini M."/>
            <person name="Salzberg S.L."/>
        </authorList>
    </citation>
    <scope>NUCLEOTIDE SEQUENCE [LARGE SCALE GENOMIC DNA]</scope>
    <source>
        <strain evidence="12 13">cv. SW786</strain>
    </source>
</reference>
<accession>A0A7N2KMB8</accession>
<proteinExistence type="inferred from homology"/>
<dbReference type="InterPro" id="IPR000933">
    <property type="entry name" value="Glyco_hydro_29"/>
</dbReference>
<keyword evidence="9" id="KW-0326">Glycosidase</keyword>
<dbReference type="FunCoup" id="A0A7N2KMB8">
    <property type="interactions" value="160"/>
</dbReference>
<dbReference type="PANTHER" id="PTHR10030">
    <property type="entry name" value="ALPHA-L-FUCOSIDASE"/>
    <property type="match status" value="1"/>
</dbReference>
<keyword evidence="7" id="KW-0378">Hydrolase</keyword>
<dbReference type="Gramene" id="QL01p015626:mrna">
    <property type="protein sequence ID" value="QL01p015626:mrna"/>
    <property type="gene ID" value="QL01p015626"/>
</dbReference>
<dbReference type="FunFam" id="3.20.20.80:FF:000052">
    <property type="entry name" value="Putative alpha-L-fucosidase 1"/>
    <property type="match status" value="1"/>
</dbReference>
<reference evidence="12" key="2">
    <citation type="submission" date="2021-01" db="UniProtKB">
        <authorList>
            <consortium name="EnsemblPlants"/>
        </authorList>
    </citation>
    <scope>IDENTIFICATION</scope>
</reference>
<evidence type="ECO:0000256" key="10">
    <source>
        <dbReference type="ARBA" id="ARBA00081661"/>
    </source>
</evidence>
<sequence length="533" mass="60196">MISLTMKKKKTTTTTQTHKPTKPISQITFLVLLSLLSCVNSLRVKPPPPLPILPLPSARQLQWQLGNMALFLHFGPNTFTDSEWGTGDADPSVFNPTNFDPTQWVRVAKDSGFSRVILTTKHHDGFCLWPSEYTDYSVKSSPWRNGSGNVVAELANAARDAGIGLGLYLSPWDRHDVSYGKTLEYNEFYMGQMTELLTGYGEIKEVWLDGAKGEGEKDMEYFFDSWFSLIHQLQPGAVIFSDAGPDTRWIGDEAGVAESTCWSLFNRSNAQIGGTDTQYSRGGDPVGSDWVPAECDVSIRPGWFWHASEAPKSARNLLDIYYKSIGRNCLLLLNVPPNSSGLISAEDITVLQEFSELRRSIFSYNLAINAFVNASSTRGGIYDSRFDPHNVLKENIYTYWAPEENQIDWVLYLNLQELVSFNVLQVQEPIHMGQRVIEFHLEILNKNGKWKNVINGTTVGYQRLLQFPTVKSQYLRFVINKSRADPLISYFGIYMDQVSIVSNNISDTSSRTHFNSSQILRQMTYNHSQIDSL</sequence>
<comment type="subcellular location">
    <subcellularLocation>
        <location evidence="1">Secreted</location>
        <location evidence="1">Extracellular space</location>
        <location evidence="1">Apoplast</location>
    </subcellularLocation>
</comment>
<dbReference type="OrthoDB" id="6039950at2759"/>
<dbReference type="Proteomes" id="UP000594261">
    <property type="component" value="Chromosome 1"/>
</dbReference>
<keyword evidence="4" id="KW-0052">Apoplast</keyword>
<dbReference type="KEGG" id="qlo:115980756"/>
<evidence type="ECO:0000256" key="6">
    <source>
        <dbReference type="ARBA" id="ARBA00022729"/>
    </source>
</evidence>
<dbReference type="GO" id="GO:0004560">
    <property type="term" value="F:alpha-L-fucosidase activity"/>
    <property type="evidence" value="ECO:0007669"/>
    <property type="project" value="UniProtKB-EC"/>
</dbReference>
<keyword evidence="8" id="KW-0325">Glycoprotein</keyword>
<dbReference type="SUPFAM" id="SSF49785">
    <property type="entry name" value="Galactose-binding domain-like"/>
    <property type="match status" value="1"/>
</dbReference>
<dbReference type="Gene3D" id="2.60.120.260">
    <property type="entry name" value="Galactose-binding domain-like"/>
    <property type="match status" value="1"/>
</dbReference>
<organism evidence="12 13">
    <name type="scientific">Quercus lobata</name>
    <name type="common">Valley oak</name>
    <dbReference type="NCBI Taxonomy" id="97700"/>
    <lineage>
        <taxon>Eukaryota</taxon>
        <taxon>Viridiplantae</taxon>
        <taxon>Streptophyta</taxon>
        <taxon>Embryophyta</taxon>
        <taxon>Tracheophyta</taxon>
        <taxon>Spermatophyta</taxon>
        <taxon>Magnoliopsida</taxon>
        <taxon>eudicotyledons</taxon>
        <taxon>Gunneridae</taxon>
        <taxon>Pentapetalae</taxon>
        <taxon>rosids</taxon>
        <taxon>fabids</taxon>
        <taxon>Fagales</taxon>
        <taxon>Fagaceae</taxon>
        <taxon>Quercus</taxon>
    </lineage>
</organism>
<gene>
    <name evidence="12" type="primary">LOC115980756</name>
</gene>
<comment type="similarity">
    <text evidence="2">Belongs to the glycosyl hydrolase 29 family.</text>
</comment>
<name>A0A7N2KMB8_QUELO</name>
<evidence type="ECO:0000259" key="11">
    <source>
        <dbReference type="Pfam" id="PF01120"/>
    </source>
</evidence>
<dbReference type="GeneID" id="115980756"/>
<dbReference type="GO" id="GO:0005764">
    <property type="term" value="C:lysosome"/>
    <property type="evidence" value="ECO:0007669"/>
    <property type="project" value="TreeGrafter"/>
</dbReference>
<dbReference type="AlphaFoldDB" id="A0A7N2KMB8"/>
<dbReference type="InParanoid" id="A0A7N2KMB8"/>
<dbReference type="GO" id="GO:0006004">
    <property type="term" value="P:fucose metabolic process"/>
    <property type="evidence" value="ECO:0007669"/>
    <property type="project" value="TreeGrafter"/>
</dbReference>
<dbReference type="RefSeq" id="XP_030958839.1">
    <property type="nucleotide sequence ID" value="XM_031102979.1"/>
</dbReference>
<dbReference type="Gene3D" id="3.20.20.80">
    <property type="entry name" value="Glycosidases"/>
    <property type="match status" value="1"/>
</dbReference>
<evidence type="ECO:0000313" key="12">
    <source>
        <dbReference type="EnsemblPlants" id="QL01p015626:mrna"/>
    </source>
</evidence>
<evidence type="ECO:0000256" key="3">
    <source>
        <dbReference type="ARBA" id="ARBA00012662"/>
    </source>
</evidence>
<feature type="domain" description="Glycoside hydrolase family 29 N-terminal" evidence="11">
    <location>
        <begin position="92"/>
        <end position="355"/>
    </location>
</feature>
<keyword evidence="5" id="KW-0964">Secreted</keyword>
<dbReference type="PANTHER" id="PTHR10030:SF27">
    <property type="entry name" value="ALPHA-L-FUCOSIDASE 1"/>
    <property type="match status" value="1"/>
</dbReference>
<dbReference type="EMBL" id="LRBV02000001">
    <property type="status" value="NOT_ANNOTATED_CDS"/>
    <property type="molecule type" value="Genomic_DNA"/>
</dbReference>
<keyword evidence="13" id="KW-1185">Reference proteome</keyword>
<evidence type="ECO:0000256" key="1">
    <source>
        <dbReference type="ARBA" id="ARBA00004271"/>
    </source>
</evidence>
<dbReference type="OMA" id="YFFDSWF"/>
<dbReference type="InterPro" id="IPR008979">
    <property type="entry name" value="Galactose-bd-like_sf"/>
</dbReference>
<evidence type="ECO:0000256" key="7">
    <source>
        <dbReference type="ARBA" id="ARBA00022801"/>
    </source>
</evidence>
<evidence type="ECO:0000256" key="8">
    <source>
        <dbReference type="ARBA" id="ARBA00023180"/>
    </source>
</evidence>
<evidence type="ECO:0000256" key="9">
    <source>
        <dbReference type="ARBA" id="ARBA00023295"/>
    </source>
</evidence>
<protein>
    <recommendedName>
        <fullName evidence="3">alpha-L-fucosidase</fullName>
        <ecNumber evidence="3">3.2.1.51</ecNumber>
    </recommendedName>
    <alternativeName>
        <fullName evidence="10">Alpha-L-fucoside fucohydrolase</fullName>
    </alternativeName>
</protein>